<name>U2R4S6_LEPWF</name>
<evidence type="ECO:0000313" key="1">
    <source>
        <dbReference type="EMBL" id="ERK48633.1"/>
    </source>
</evidence>
<dbReference type="Proteomes" id="UP000016626">
    <property type="component" value="Unassembled WGS sequence"/>
</dbReference>
<organism evidence="1 2">
    <name type="scientific">Leptotrichia wadei (strain F0279)</name>
    <dbReference type="NCBI Taxonomy" id="888055"/>
    <lineage>
        <taxon>Bacteria</taxon>
        <taxon>Fusobacteriati</taxon>
        <taxon>Fusobacteriota</taxon>
        <taxon>Fusobacteriia</taxon>
        <taxon>Fusobacteriales</taxon>
        <taxon>Leptotrichiaceae</taxon>
        <taxon>Leptotrichia</taxon>
    </lineage>
</organism>
<sequence>MKNILIDEIDEEFFSNKDRGNNLIVNVSNLSTSNFDFTPCFIGTTNALEYSLPQRAQRRSYYVKNDKVFDTELKKKSVKAYTEVFEIINDTLFQDFVIRFAEKLADDNLSWKNYSLHSSTGLIDFLYWSREIFKEYFEIAQIEMPAWFPETRYDDTVENNQSLWRKLYEYNHQDFKVQKEKGVYLFKLKSLDSEEGQSNRFGTKILPSTKYLNALSQKCKNDNNSSDIIEIKIKEFHDWIGVPLPKELEHKKTILDFFKKKKSEK</sequence>
<reference evidence="1 2" key="1">
    <citation type="submission" date="2013-06" db="EMBL/GenBank/DDBJ databases">
        <authorList>
            <person name="Weinstock G."/>
            <person name="Sodergren E."/>
            <person name="Lobos E.A."/>
            <person name="Fulton L."/>
            <person name="Fulton R."/>
            <person name="Courtney L."/>
            <person name="Fronick C."/>
            <person name="O'Laughlin M."/>
            <person name="Godfrey J."/>
            <person name="Wilson R.M."/>
            <person name="Miner T."/>
            <person name="Farmer C."/>
            <person name="Delehaunty K."/>
            <person name="Cordes M."/>
            <person name="Minx P."/>
            <person name="Tomlinson C."/>
            <person name="Chen J."/>
            <person name="Wollam A."/>
            <person name="Pepin K.H."/>
            <person name="Bhonagiri V."/>
            <person name="Zhang X."/>
            <person name="Warren W."/>
            <person name="Mitreva M."/>
            <person name="Mardis E.R."/>
            <person name="Wilson R.K."/>
        </authorList>
    </citation>
    <scope>NUCLEOTIDE SEQUENCE [LARGE SCALE GENOMIC DNA]</scope>
    <source>
        <strain evidence="1 2">F0279</strain>
    </source>
</reference>
<dbReference type="PATRIC" id="fig|888055.3.peg.1592"/>
<comment type="caution">
    <text evidence="1">The sequence shown here is derived from an EMBL/GenBank/DDBJ whole genome shotgun (WGS) entry which is preliminary data.</text>
</comment>
<protein>
    <submittedName>
        <fullName evidence="1">Uncharacterized protein</fullName>
    </submittedName>
</protein>
<dbReference type="AlphaFoldDB" id="U2R4S6"/>
<gene>
    <name evidence="1" type="ORF">HMPREF9015_01665</name>
</gene>
<dbReference type="EMBL" id="AWVM01000090">
    <property type="protein sequence ID" value="ERK48633.1"/>
    <property type="molecule type" value="Genomic_DNA"/>
</dbReference>
<dbReference type="eggNOG" id="COG1502">
    <property type="taxonomic scope" value="Bacteria"/>
</dbReference>
<accession>U2R4S6</accession>
<proteinExistence type="predicted"/>
<evidence type="ECO:0000313" key="2">
    <source>
        <dbReference type="Proteomes" id="UP000016626"/>
    </source>
</evidence>
<dbReference type="HOGENOM" id="CLU_1228633_0_0_0"/>